<sequence>MERGQMVRHGDRLGDEVKEASSFALAAGCVGVALVVCSGPHAHADFGDFDAESDGSQVAVWGSEETTSGSGADYEGGPAGRALTIEEIFALYPDCPGPGAGFSEIPLGCPMLLEGGGVGMKIKNDGQDEEAVEPPAEAVTVTVTDFQRLLLVGSEINLQPQGEWTLVNVDTIVFTDGAAQEFSTTVLDLPVEVRATPVEFTWDFGDGSQPLVTTDAGAGYPDHTLTHVYSTAETVEITLTTSWVGEFRINGIGPWLPVNGVATTVTVSDPLRVETADTNLVP</sequence>
<protein>
    <submittedName>
        <fullName evidence="2">PKD domain-containing protein</fullName>
    </submittedName>
</protein>
<dbReference type="InterPro" id="IPR035986">
    <property type="entry name" value="PKD_dom_sf"/>
</dbReference>
<gene>
    <name evidence="2" type="ORF">EXU48_06320</name>
</gene>
<name>A0ABY2E5J8_9MICO</name>
<reference evidence="2 3" key="1">
    <citation type="submission" date="2019-03" db="EMBL/GenBank/DDBJ databases">
        <title>Genomic features of bacteria from cold environments.</title>
        <authorList>
            <person name="Shen L."/>
        </authorList>
    </citation>
    <scope>NUCLEOTIDE SEQUENCE [LARGE SCALE GENOMIC DNA]</scope>
    <source>
        <strain evidence="3">T3246-1</strain>
    </source>
</reference>
<evidence type="ECO:0000313" key="3">
    <source>
        <dbReference type="Proteomes" id="UP000504882"/>
    </source>
</evidence>
<proteinExistence type="predicted"/>
<comment type="caution">
    <text evidence="2">The sequence shown here is derived from an EMBL/GenBank/DDBJ whole genome shotgun (WGS) entry which is preliminary data.</text>
</comment>
<dbReference type="Proteomes" id="UP000504882">
    <property type="component" value="Unassembled WGS sequence"/>
</dbReference>
<dbReference type="CDD" id="cd00146">
    <property type="entry name" value="PKD"/>
    <property type="match status" value="1"/>
</dbReference>
<evidence type="ECO:0000313" key="2">
    <source>
        <dbReference type="EMBL" id="TDE95872.1"/>
    </source>
</evidence>
<dbReference type="InterPro" id="IPR000601">
    <property type="entry name" value="PKD_dom"/>
</dbReference>
<dbReference type="InterPro" id="IPR013783">
    <property type="entry name" value="Ig-like_fold"/>
</dbReference>
<keyword evidence="3" id="KW-1185">Reference proteome</keyword>
<dbReference type="SUPFAM" id="SSF49299">
    <property type="entry name" value="PKD domain"/>
    <property type="match status" value="1"/>
</dbReference>
<dbReference type="Gene3D" id="2.60.40.10">
    <property type="entry name" value="Immunoglobulins"/>
    <property type="match status" value="1"/>
</dbReference>
<accession>A0ABY2E5J8</accession>
<evidence type="ECO:0000259" key="1">
    <source>
        <dbReference type="PROSITE" id="PS50093"/>
    </source>
</evidence>
<organism evidence="2 3">
    <name type="scientific">Occultella glacieicola</name>
    <dbReference type="NCBI Taxonomy" id="2518684"/>
    <lineage>
        <taxon>Bacteria</taxon>
        <taxon>Bacillati</taxon>
        <taxon>Actinomycetota</taxon>
        <taxon>Actinomycetes</taxon>
        <taxon>Micrococcales</taxon>
        <taxon>Ruaniaceae</taxon>
        <taxon>Occultella</taxon>
    </lineage>
</organism>
<dbReference type="EMBL" id="SMNA01000003">
    <property type="protein sequence ID" value="TDE95872.1"/>
    <property type="molecule type" value="Genomic_DNA"/>
</dbReference>
<feature type="domain" description="PKD" evidence="1">
    <location>
        <begin position="196"/>
        <end position="242"/>
    </location>
</feature>
<dbReference type="PROSITE" id="PS50093">
    <property type="entry name" value="PKD"/>
    <property type="match status" value="1"/>
</dbReference>